<dbReference type="AlphaFoldDB" id="A0A8H6Z3Z1"/>
<protein>
    <submittedName>
        <fullName evidence="1">Uncharacterized protein</fullName>
    </submittedName>
</protein>
<comment type="caution">
    <text evidence="1">The sequence shown here is derived from an EMBL/GenBank/DDBJ whole genome shotgun (WGS) entry which is preliminary data.</text>
</comment>
<evidence type="ECO:0000313" key="2">
    <source>
        <dbReference type="Proteomes" id="UP000620124"/>
    </source>
</evidence>
<dbReference type="EMBL" id="JACAZI010000002">
    <property type="protein sequence ID" value="KAF7369426.1"/>
    <property type="molecule type" value="Genomic_DNA"/>
</dbReference>
<name>A0A8H6Z3Z1_9AGAR</name>
<reference evidence="1" key="1">
    <citation type="submission" date="2020-05" db="EMBL/GenBank/DDBJ databases">
        <title>Mycena genomes resolve the evolution of fungal bioluminescence.</title>
        <authorList>
            <person name="Tsai I.J."/>
        </authorList>
    </citation>
    <scope>NUCLEOTIDE SEQUENCE</scope>
    <source>
        <strain evidence="1">CCC161011</strain>
    </source>
</reference>
<organism evidence="1 2">
    <name type="scientific">Mycena venus</name>
    <dbReference type="NCBI Taxonomy" id="2733690"/>
    <lineage>
        <taxon>Eukaryota</taxon>
        <taxon>Fungi</taxon>
        <taxon>Dikarya</taxon>
        <taxon>Basidiomycota</taxon>
        <taxon>Agaricomycotina</taxon>
        <taxon>Agaricomycetes</taxon>
        <taxon>Agaricomycetidae</taxon>
        <taxon>Agaricales</taxon>
        <taxon>Marasmiineae</taxon>
        <taxon>Mycenaceae</taxon>
        <taxon>Mycena</taxon>
    </lineage>
</organism>
<sequence>MTEEPKKHKYSRLYANVLQLRLADPQALKSIFIDLVQNHHAHYVSTSESLYNGWSHETFLRFYADGQQSYGILVDLDYPRSSDPPLLLAAGKSDARYNSSCPEFLDFIGGRIVGNSSDTSSPEVFRYGAELQFLISIMSFTLVSFVTKSSIASTISFGTSMDSNHNFRACQHGFGLCGD</sequence>
<evidence type="ECO:0000313" key="1">
    <source>
        <dbReference type="EMBL" id="KAF7369426.1"/>
    </source>
</evidence>
<accession>A0A8H6Z3Z1</accession>
<proteinExistence type="predicted"/>
<gene>
    <name evidence="1" type="ORF">MVEN_00271900</name>
</gene>
<keyword evidence="2" id="KW-1185">Reference proteome</keyword>
<dbReference type="Proteomes" id="UP000620124">
    <property type="component" value="Unassembled WGS sequence"/>
</dbReference>